<name>A0A0V0QP18_PSEPJ</name>
<proteinExistence type="predicted"/>
<dbReference type="EMBL" id="LDAU01000123">
    <property type="protein sequence ID" value="KRX03916.1"/>
    <property type="molecule type" value="Genomic_DNA"/>
</dbReference>
<organism evidence="1 2">
    <name type="scientific">Pseudocohnilembus persalinus</name>
    <name type="common">Ciliate</name>
    <dbReference type="NCBI Taxonomy" id="266149"/>
    <lineage>
        <taxon>Eukaryota</taxon>
        <taxon>Sar</taxon>
        <taxon>Alveolata</taxon>
        <taxon>Ciliophora</taxon>
        <taxon>Intramacronucleata</taxon>
        <taxon>Oligohymenophorea</taxon>
        <taxon>Scuticociliatia</taxon>
        <taxon>Philasterida</taxon>
        <taxon>Pseudocohnilembidae</taxon>
        <taxon>Pseudocohnilembus</taxon>
    </lineage>
</organism>
<dbReference type="InParanoid" id="A0A0V0QP18"/>
<dbReference type="Proteomes" id="UP000054937">
    <property type="component" value="Unassembled WGS sequence"/>
</dbReference>
<evidence type="ECO:0000313" key="1">
    <source>
        <dbReference type="EMBL" id="KRX03916.1"/>
    </source>
</evidence>
<accession>A0A0V0QP18</accession>
<evidence type="ECO:0000313" key="2">
    <source>
        <dbReference type="Proteomes" id="UP000054937"/>
    </source>
</evidence>
<gene>
    <name evidence="1" type="ORF">PPERSA_12121</name>
</gene>
<keyword evidence="2" id="KW-1185">Reference proteome</keyword>
<reference evidence="1 2" key="1">
    <citation type="journal article" date="2015" name="Sci. Rep.">
        <title>Genome of the facultative scuticociliatosis pathogen Pseudocohnilembus persalinus provides insight into its virulence through horizontal gene transfer.</title>
        <authorList>
            <person name="Xiong J."/>
            <person name="Wang G."/>
            <person name="Cheng J."/>
            <person name="Tian M."/>
            <person name="Pan X."/>
            <person name="Warren A."/>
            <person name="Jiang C."/>
            <person name="Yuan D."/>
            <person name="Miao W."/>
        </authorList>
    </citation>
    <scope>NUCLEOTIDE SEQUENCE [LARGE SCALE GENOMIC DNA]</scope>
    <source>
        <strain evidence="1">36N120E</strain>
    </source>
</reference>
<dbReference type="AlphaFoldDB" id="A0A0V0QP18"/>
<sequence>MEKQQDEQQKEIICSFKKNESDQIYIAYYKYQSQLLKQAEQNDIGCVFQGDQIILKSQKINKEKIKKFLGKFLDQINIVQLKFDSLNQKKAFFDCKKIKEKMKEDQLERVQVQNRLYLIKFQEQDLKKEVVKIQDFGQQYLKFIQNNYYKKFYFLTESFISPKQIQDKTGNNLNNIKCQLVKFFIDKEKDEIKKILKAYPEVMVETLYYKYTKSNRQQFQFRNCYIFTKENIYDKQLQKDNINRKAIQFDTINQIDQLSKQILNNLLEKYLIVGIKMIRDQGQKQSPDEIKAKTQQVKELLIKNKQQDQTVFQQFDYKKGFLILVFRLEFFKEENKEIENNNLSALQISNIDGQNQCHTLNITFDQNQDENDIGQTEEVEKEEELQKIELKQQILLNKPKIQNDVEKSINQDNSLNQSQSDIDASQNIDDSILNQSSQILEEEENPLDQSYL</sequence>
<protein>
    <submittedName>
        <fullName evidence="1">Uncharacterized protein</fullName>
    </submittedName>
</protein>
<comment type="caution">
    <text evidence="1">The sequence shown here is derived from an EMBL/GenBank/DDBJ whole genome shotgun (WGS) entry which is preliminary data.</text>
</comment>